<evidence type="ECO:0000313" key="3">
    <source>
        <dbReference type="Proteomes" id="UP000279284"/>
    </source>
</evidence>
<dbReference type="STRING" id="493.BWD07_02605"/>
<reference evidence="2 3" key="1">
    <citation type="submission" date="2018-12" db="EMBL/GenBank/DDBJ databases">
        <authorList>
            <consortium name="Pathogen Informatics"/>
        </authorList>
    </citation>
    <scope>NUCLEOTIDE SEQUENCE [LARGE SCALE GENOMIC DNA]</scope>
    <source>
        <strain evidence="2 3">NCTC10296</strain>
    </source>
</reference>
<proteinExistence type="predicted"/>
<accession>A0A1X3CZV5</accession>
<evidence type="ECO:0000313" key="2">
    <source>
        <dbReference type="EMBL" id="VEF02444.1"/>
    </source>
</evidence>
<dbReference type="InterPro" id="IPR031009">
    <property type="entry name" value="Tcm_partner"/>
</dbReference>
<dbReference type="NCBIfam" id="TIGR04474">
    <property type="entry name" value="tcm_partner"/>
    <property type="match status" value="1"/>
</dbReference>
<name>A0A1X3CZV5_9NEIS</name>
<evidence type="ECO:0000259" key="1">
    <source>
        <dbReference type="Pfam" id="PF22560"/>
    </source>
</evidence>
<dbReference type="Pfam" id="PF22560">
    <property type="entry name" value="GMT-wHTH"/>
    <property type="match status" value="1"/>
</dbReference>
<dbReference type="KEGG" id="nci:NCTC10296_01796"/>
<sequence length="425" mass="48236">MSYHYYDWKNGPAEIQQHSVAKLNVLEAYLIQYLKTLASLPQQDVFKLTLVDGFAGGGLYYHKDTQAEIHGSPLVCLHAVQTSEYLLNQGRTKPLVLDVDYFFVEENKNTYNHLLQTLKFKGHNPDTNDKIHVQHANFLDRVNSIIEFIKKKNPRNGRSIFILDQYGYSDVPTDLIRSILNKLPSAEIILTFSIDSFINFASGSETTADLLKKIGIHAPEVFNPIKLNELKQSDKNWRFFIQSSLYKKLITACDAKFFTPFFIRNSGGHGDYWLIHMSQHFRARDVMAGVHWQHQNHFIHYGAAGLNMFNLVGYDPNRDDNFSGQSSLGFEFDNVARVESIVQLSEQLPGLVYAHEEGLSFEALFSLTCNGSPASSNIYRDALGKLIDEKEIVVVGADGAIRRNGQNIKNSDQILPPIQRNLFSL</sequence>
<dbReference type="Proteomes" id="UP000279284">
    <property type="component" value="Chromosome"/>
</dbReference>
<protein>
    <recommendedName>
        <fullName evidence="1">GMT-like wHTH domain-containing protein</fullName>
    </recommendedName>
</protein>
<keyword evidence="3" id="KW-1185">Reference proteome</keyword>
<gene>
    <name evidence="2" type="ORF">NCTC10296_01796</name>
</gene>
<dbReference type="InterPro" id="IPR054339">
    <property type="entry name" value="GMT_wHTH"/>
</dbReference>
<dbReference type="EMBL" id="LR134313">
    <property type="protein sequence ID" value="VEF02444.1"/>
    <property type="molecule type" value="Genomic_DNA"/>
</dbReference>
<feature type="domain" description="GMT-like wHTH" evidence="1">
    <location>
        <begin position="313"/>
        <end position="399"/>
    </location>
</feature>
<dbReference type="AlphaFoldDB" id="A0A1X3CZV5"/>
<organism evidence="2 3">
    <name type="scientific">Neisseria canis</name>
    <dbReference type="NCBI Taxonomy" id="493"/>
    <lineage>
        <taxon>Bacteria</taxon>
        <taxon>Pseudomonadati</taxon>
        <taxon>Pseudomonadota</taxon>
        <taxon>Betaproteobacteria</taxon>
        <taxon>Neisseriales</taxon>
        <taxon>Neisseriaceae</taxon>
        <taxon>Neisseria</taxon>
    </lineage>
</organism>
<dbReference type="OrthoDB" id="275124at2"/>
<dbReference type="RefSeq" id="WP_085415822.1">
    <property type="nucleotide sequence ID" value="NZ_CAUJPY010000007.1"/>
</dbReference>